<dbReference type="EMBL" id="JANBVB010000343">
    <property type="protein sequence ID" value="KAJ2895001.1"/>
    <property type="molecule type" value="Genomic_DNA"/>
</dbReference>
<evidence type="ECO:0000313" key="2">
    <source>
        <dbReference type="Proteomes" id="UP001139981"/>
    </source>
</evidence>
<proteinExistence type="predicted"/>
<evidence type="ECO:0000313" key="1">
    <source>
        <dbReference type="EMBL" id="KAJ2895001.1"/>
    </source>
</evidence>
<gene>
    <name evidence="1" type="ORF">IWW38_002418</name>
</gene>
<keyword evidence="2" id="KW-1185">Reference proteome</keyword>
<comment type="caution">
    <text evidence="1">The sequence shown here is derived from an EMBL/GenBank/DDBJ whole genome shotgun (WGS) entry which is preliminary data.</text>
</comment>
<name>A0ACC1M3Y9_9FUNG</name>
<accession>A0ACC1M3Y9</accession>
<sequence>MILRSLADEWLHQPIANEPSGKQVAYVIVFWTAMAIYLIYVVPTFALYLYYALHRRDHALLQRSPYLMTLQTIFGLMYTVNTFLQGALKHYPCFVQIWLLYMGYVVWSVTAIVSMVRYYVLARSHTKMGAKLRQIPVTPENLEGHLAALLAACGTESWLGETEQVHSGGAFRPRATSRDSQFPLLRIDGNIRPDKDERSSIPLRLAQRNLVMASAAQPFVVNAFPSPPPNARLTMDENSRRQYAQPATNRQYSPSNSLSNSPEAEPSRHRSSWSSVKVTRTAIWRRRLSSNRFISYIIVGTVLAMFIFLLLMNIFSPHLSLHPTYYNCYSGWEYTTLAVLAGAFNSILCPSFVILTWTYKDGYGIRRSLSIVSVTGLVLWIAALVWRFSVHIYKVRASPSLFYVVEILLVYSFTVVSPVYVAWQNAGKQKTHRAARRGWSWSAGITEVQYDLSKHSFLAAMQDAEEHKSIEEFAGQCFCAELVSFLDIYLALKMSIYKDIQQHGPCQELVSSANSNTTIHASAQFTSGQATLAASVSENLASLSPSIAATMAHAFPDSTISKNTLIPERLRCVLQTIVRTFLLPESPLAINVPHTTVCSFRDYLLSGPATFGMIEKAKEEAVDLLYSNVYIRYRQT</sequence>
<protein>
    <submittedName>
        <fullName evidence="1">Uncharacterized protein</fullName>
    </submittedName>
</protein>
<dbReference type="Proteomes" id="UP001139981">
    <property type="component" value="Unassembled WGS sequence"/>
</dbReference>
<organism evidence="1 2">
    <name type="scientific">Coemansia aciculifera</name>
    <dbReference type="NCBI Taxonomy" id="417176"/>
    <lineage>
        <taxon>Eukaryota</taxon>
        <taxon>Fungi</taxon>
        <taxon>Fungi incertae sedis</taxon>
        <taxon>Zoopagomycota</taxon>
        <taxon>Kickxellomycotina</taxon>
        <taxon>Kickxellomycetes</taxon>
        <taxon>Kickxellales</taxon>
        <taxon>Kickxellaceae</taxon>
        <taxon>Coemansia</taxon>
    </lineage>
</organism>
<reference evidence="1" key="1">
    <citation type="submission" date="2022-07" db="EMBL/GenBank/DDBJ databases">
        <title>Phylogenomic reconstructions and comparative analyses of Kickxellomycotina fungi.</title>
        <authorList>
            <person name="Reynolds N.K."/>
            <person name="Stajich J.E."/>
            <person name="Barry K."/>
            <person name="Grigoriev I.V."/>
            <person name="Crous P."/>
            <person name="Smith M.E."/>
        </authorList>
    </citation>
    <scope>NUCLEOTIDE SEQUENCE</scope>
    <source>
        <strain evidence="1">CBS 190363</strain>
    </source>
</reference>